<keyword evidence="4" id="KW-1185">Reference proteome</keyword>
<name>A0ABR7RX01_AQUAC</name>
<dbReference type="InterPro" id="IPR022376">
    <property type="entry name" value="PQQ_CXXCW"/>
</dbReference>
<dbReference type="Pfam" id="PF00581">
    <property type="entry name" value="Rhodanese"/>
    <property type="match status" value="1"/>
</dbReference>
<feature type="domain" description="Rhodanese" evidence="2">
    <location>
        <begin position="115"/>
        <end position="179"/>
    </location>
</feature>
<comment type="caution">
    <text evidence="3">The sequence shown here is derived from an EMBL/GenBank/DDBJ whole genome shotgun (WGS) entry which is preliminary data.</text>
</comment>
<evidence type="ECO:0000256" key="1">
    <source>
        <dbReference type="SAM" id="SignalP"/>
    </source>
</evidence>
<keyword evidence="1" id="KW-0732">Signal</keyword>
<evidence type="ECO:0000313" key="4">
    <source>
        <dbReference type="Proteomes" id="UP000744555"/>
    </source>
</evidence>
<feature type="chain" id="PRO_5045520536" evidence="1">
    <location>
        <begin position="27"/>
        <end position="186"/>
    </location>
</feature>
<dbReference type="InterPro" id="IPR036873">
    <property type="entry name" value="Rhodanese-like_dom_sf"/>
</dbReference>
<feature type="signal peptide" evidence="1">
    <location>
        <begin position="1"/>
        <end position="26"/>
    </location>
</feature>
<dbReference type="NCBIfam" id="TIGR03865">
    <property type="entry name" value="PQQ_CXXCW"/>
    <property type="match status" value="1"/>
</dbReference>
<organism evidence="3 4">
    <name type="scientific">Aquipseudomonas alcaligenes</name>
    <name type="common">Pseudomonas alcaligenes</name>
    <dbReference type="NCBI Taxonomy" id="43263"/>
    <lineage>
        <taxon>Bacteria</taxon>
        <taxon>Pseudomonadati</taxon>
        <taxon>Pseudomonadota</taxon>
        <taxon>Gammaproteobacteria</taxon>
        <taxon>Pseudomonadales</taxon>
        <taxon>Pseudomonadaceae</taxon>
        <taxon>Aquipseudomonas</taxon>
    </lineage>
</organism>
<sequence>MRKSILTTLLPPPLLALCLLHGPAMAEPEALFNAEGYRQSQYRSPTPASAEGARTLDTAALLRLLHEHPEAVLVDVFRQQWLNQRFVPDQPPHANLPGSIWLANTGDGNLEPLWRDYFADNLARASDQRSNLALVFYCKSDCWLSWNAVKRARALGYSNLYWYRDGIDAWQQAGLPLNPAEPVALP</sequence>
<dbReference type="PROSITE" id="PS50206">
    <property type="entry name" value="RHODANESE_3"/>
    <property type="match status" value="1"/>
</dbReference>
<dbReference type="Gene3D" id="3.40.250.10">
    <property type="entry name" value="Rhodanese-like domain"/>
    <property type="match status" value="1"/>
</dbReference>
<protein>
    <submittedName>
        <fullName evidence="3">Sulfurtransferase</fullName>
    </submittedName>
</protein>
<dbReference type="RefSeq" id="WP_187804977.1">
    <property type="nucleotide sequence ID" value="NZ_LZEU01000001.1"/>
</dbReference>
<dbReference type="Proteomes" id="UP000744555">
    <property type="component" value="Unassembled WGS sequence"/>
</dbReference>
<dbReference type="EMBL" id="LZEU01000001">
    <property type="protein sequence ID" value="MBC9249866.1"/>
    <property type="molecule type" value="Genomic_DNA"/>
</dbReference>
<reference evidence="3 4" key="1">
    <citation type="submission" date="2016-06" db="EMBL/GenBank/DDBJ databases">
        <authorList>
            <person name="Ramos C."/>
            <person name="Pintado A."/>
            <person name="Crespo-Gomez J.I."/>
        </authorList>
    </citation>
    <scope>NUCLEOTIDE SEQUENCE [LARGE SCALE GENOMIC DNA]</scope>
    <source>
        <strain evidence="3 4">AVO110</strain>
    </source>
</reference>
<dbReference type="CDD" id="cd00158">
    <property type="entry name" value="RHOD"/>
    <property type="match status" value="1"/>
</dbReference>
<proteinExistence type="predicted"/>
<dbReference type="SUPFAM" id="SSF52821">
    <property type="entry name" value="Rhodanese/Cell cycle control phosphatase"/>
    <property type="match status" value="1"/>
</dbReference>
<gene>
    <name evidence="3" type="ORF">A9179_06210</name>
</gene>
<evidence type="ECO:0000313" key="3">
    <source>
        <dbReference type="EMBL" id="MBC9249866.1"/>
    </source>
</evidence>
<evidence type="ECO:0000259" key="2">
    <source>
        <dbReference type="PROSITE" id="PS50206"/>
    </source>
</evidence>
<dbReference type="InterPro" id="IPR001763">
    <property type="entry name" value="Rhodanese-like_dom"/>
</dbReference>
<accession>A0ABR7RX01</accession>